<evidence type="ECO:0000256" key="11">
    <source>
        <dbReference type="RuleBase" id="RU364115"/>
    </source>
</evidence>
<evidence type="ECO:0000256" key="3">
    <source>
        <dbReference type="ARBA" id="ARBA00011296"/>
    </source>
</evidence>
<evidence type="ECO:0000256" key="4">
    <source>
        <dbReference type="ARBA" id="ARBA00022722"/>
    </source>
</evidence>
<evidence type="ECO:0000256" key="10">
    <source>
        <dbReference type="ARBA" id="ARBA00023125"/>
    </source>
</evidence>
<evidence type="ECO:0000256" key="8">
    <source>
        <dbReference type="ARBA" id="ARBA00022801"/>
    </source>
</evidence>
<dbReference type="InterPro" id="IPR007409">
    <property type="entry name" value="Restrct_endonuc_type1_HsdR_N"/>
</dbReference>
<dbReference type="CDD" id="cd22332">
    <property type="entry name" value="HsdR_N"/>
    <property type="match status" value="1"/>
</dbReference>
<evidence type="ECO:0000256" key="9">
    <source>
        <dbReference type="ARBA" id="ARBA00022840"/>
    </source>
</evidence>
<dbReference type="RefSeq" id="WP_270152927.1">
    <property type="nucleotide sequence ID" value="NZ_JAPNNL010000004.1"/>
</dbReference>
<evidence type="ECO:0000256" key="5">
    <source>
        <dbReference type="ARBA" id="ARBA00022741"/>
    </source>
</evidence>
<evidence type="ECO:0000313" key="14">
    <source>
        <dbReference type="Proteomes" id="UP001144036"/>
    </source>
</evidence>
<keyword evidence="8 11" id="KW-0378">Hydrolase</keyword>
<dbReference type="PROSITE" id="PS51192">
    <property type="entry name" value="HELICASE_ATP_BIND_1"/>
    <property type="match status" value="1"/>
</dbReference>
<evidence type="ECO:0000256" key="1">
    <source>
        <dbReference type="ARBA" id="ARBA00000851"/>
    </source>
</evidence>
<name>A0ABT4S4L9_9ACTN</name>
<sequence length="1055" mass="119095">MADYEYTLVERPLIEQLKSMGWKHAAGAEKGAVLPLIAKASLRTTFDEVILEDHVRDALARINLDDQGHPWLDDTRISQAHNALTRVPAASLLEANKHVTDKLINGVAVDGPDGGRDRTVHFIDWKTPGNNDFTVVNQFRVDVPGTGGSKPIVPDLVLFVNGIPLVVIECKTPTESDLGKAMGQIRRYATDTPKLFHSVQLTVATSGEDARLGTITAAHEHYVPWRDPYPLTMTELATRRNKTEKQLSKQEILAAGVLDPVNLLNIVHNFVTFMTIDTGTTVKVAPRYQQFRAVERTVHRLLTGKPGQRGGIIWHTQGSGKSLTMTFLVRRLRSIVELAHYKVVAVTDRTQLQDQLQETMQLSGEKVDIAKSSARAKTYLGRSGPGVVFVMIQKNQDGSPKDRMDLGEVNADDSIVVLIDEVHRSHTASLGSNLREALPNAARIGFTGTPIMTKKGRRKTSVQLFGSFIDTYRLREAEEDGVIVPILYEGYRVKSALRDGQDLDELFEEAFEDLTDEERQQLQQRWATKGTVSTAQKLVDVKANHMLRHYVDKVLPEGFKAQVVAHDRETTLRYREALLDARDELVRDVMNLPPKLLDRDPDDLRPRQAQLVRAYRQLDLLKRIDFVPVISKGDAEGESRFDEWTDENKQKARVDGFTRPFGENDIAFVIVKSMLLTGFDAPIEQVMYLDRKMEMHDLLQAVARVNRTADRKPYGYVVDYRGVAQNLVDALRVYADDSFDSGEGGDVADALREMRVEIAKLEPQVQRLRMMFRDHTDVDGCVLDLADPQLRDRFSAELAIFARTVNTVLPDPAAKPYLPDLKRFMVIKLTANRRYYVDGGEFDPGAYGKKIKVLIDEHVMSLGIEQQLPPIALTAANFAAKVEEMTGGSRSKASVMENAIRHHIEVHRGQDPARYQLLSERLEQIITELKDEWDQQLLAFKDLMEDIVADRRDNPHNLSSVENALFGLLLTELATSAEDVDDPRYVEASREIYQKAARTVHRLDFWKKRQDVEDFRKEILEILVTHDLGDFHRLGPVADMARDVVQQNRADIPRA</sequence>
<dbReference type="PANTHER" id="PTHR30195:SF15">
    <property type="entry name" value="TYPE I RESTRICTION ENZYME HINDI ENDONUCLEASE SUBUNIT"/>
    <property type="match status" value="1"/>
</dbReference>
<dbReference type="InterPro" id="IPR051268">
    <property type="entry name" value="Type-I_R_enzyme_R_subunit"/>
</dbReference>
<dbReference type="NCBIfam" id="TIGR00348">
    <property type="entry name" value="hsdR"/>
    <property type="match status" value="1"/>
</dbReference>
<evidence type="ECO:0000256" key="2">
    <source>
        <dbReference type="ARBA" id="ARBA00008598"/>
    </source>
</evidence>
<protein>
    <recommendedName>
        <fullName evidence="11">Type I restriction enzyme endonuclease subunit</fullName>
        <shortName evidence="11">R protein</shortName>
        <ecNumber evidence="11">3.1.21.3</ecNumber>
    </recommendedName>
</protein>
<evidence type="ECO:0000256" key="7">
    <source>
        <dbReference type="ARBA" id="ARBA00022759"/>
    </source>
</evidence>
<keyword evidence="4" id="KW-0540">Nuclease</keyword>
<dbReference type="EMBL" id="JAPNNL010000004">
    <property type="protein sequence ID" value="MDA0632147.1"/>
    <property type="molecule type" value="Genomic_DNA"/>
</dbReference>
<evidence type="ECO:0000259" key="12">
    <source>
        <dbReference type="PROSITE" id="PS51192"/>
    </source>
</evidence>
<dbReference type="GO" id="GO:0004519">
    <property type="term" value="F:endonuclease activity"/>
    <property type="evidence" value="ECO:0007669"/>
    <property type="project" value="UniProtKB-KW"/>
</dbReference>
<dbReference type="SUPFAM" id="SSF52540">
    <property type="entry name" value="P-loop containing nucleoside triphosphate hydrolases"/>
    <property type="match status" value="1"/>
</dbReference>
<reference evidence="13" key="1">
    <citation type="submission" date="2022-11" db="EMBL/GenBank/DDBJ databases">
        <title>Nonomuraea corallina sp. nov., a new species of the genus Nonomuraea isolated from sea side sediment in Thai sea.</title>
        <authorList>
            <person name="Ngamcharungchit C."/>
            <person name="Matsumoto A."/>
            <person name="Suriyachadkun C."/>
            <person name="Panbangred W."/>
            <person name="Inahashi Y."/>
            <person name="Intra B."/>
        </authorList>
    </citation>
    <scope>NUCLEOTIDE SEQUENCE</scope>
    <source>
        <strain evidence="13">MCN248</strain>
    </source>
</reference>
<comment type="caution">
    <text evidence="13">The sequence shown here is derived from an EMBL/GenBank/DDBJ whole genome shotgun (WGS) entry which is preliminary data.</text>
</comment>
<gene>
    <name evidence="13" type="ORF">OUY22_01870</name>
</gene>
<dbReference type="EC" id="3.1.21.3" evidence="11"/>
<dbReference type="SMART" id="SM00487">
    <property type="entry name" value="DEXDc"/>
    <property type="match status" value="1"/>
</dbReference>
<dbReference type="InterPro" id="IPR040980">
    <property type="entry name" value="SWI2_SNF2"/>
</dbReference>
<dbReference type="InterPro" id="IPR055180">
    <property type="entry name" value="HsdR_RecA-like_helicase_dom_2"/>
</dbReference>
<keyword evidence="14" id="KW-1185">Reference proteome</keyword>
<proteinExistence type="inferred from homology"/>
<dbReference type="Pfam" id="PF04313">
    <property type="entry name" value="HSDR_N"/>
    <property type="match status" value="1"/>
</dbReference>
<comment type="similarity">
    <text evidence="2 11">Belongs to the HsdR family.</text>
</comment>
<dbReference type="Proteomes" id="UP001144036">
    <property type="component" value="Unassembled WGS sequence"/>
</dbReference>
<keyword evidence="9 11" id="KW-0067">ATP-binding</keyword>
<comment type="subunit">
    <text evidence="3 11">The type I restriction/modification system is composed of three polypeptides R, M and S.</text>
</comment>
<dbReference type="Pfam" id="PF18766">
    <property type="entry name" value="SWI2_SNF2"/>
    <property type="match status" value="1"/>
</dbReference>
<dbReference type="InterPro" id="IPR027417">
    <property type="entry name" value="P-loop_NTPase"/>
</dbReference>
<dbReference type="CDD" id="cd18800">
    <property type="entry name" value="SF2_C_EcoR124I-like"/>
    <property type="match status" value="1"/>
</dbReference>
<dbReference type="InterPro" id="IPR014001">
    <property type="entry name" value="Helicase_ATP-bd"/>
</dbReference>
<dbReference type="Gene3D" id="3.40.50.300">
    <property type="entry name" value="P-loop containing nucleotide triphosphate hydrolases"/>
    <property type="match status" value="2"/>
</dbReference>
<keyword evidence="7 13" id="KW-0255">Endonuclease</keyword>
<keyword evidence="10 11" id="KW-0238">DNA-binding</keyword>
<dbReference type="Gene3D" id="3.90.1570.50">
    <property type="match status" value="1"/>
</dbReference>
<dbReference type="Pfam" id="PF22679">
    <property type="entry name" value="T1R_D3-like"/>
    <property type="match status" value="1"/>
</dbReference>
<dbReference type="InterPro" id="IPR004473">
    <property type="entry name" value="Restrct_endonuc_typeI_HsdR"/>
</dbReference>
<comment type="catalytic activity">
    <reaction evidence="1 11">
        <text>Endonucleolytic cleavage of DNA to give random double-stranded fragments with terminal 5'-phosphates, ATP is simultaneously hydrolyzed.</text>
        <dbReference type="EC" id="3.1.21.3"/>
    </reaction>
</comment>
<keyword evidence="5 11" id="KW-0547">Nucleotide-binding</keyword>
<evidence type="ECO:0000313" key="13">
    <source>
        <dbReference type="EMBL" id="MDA0632147.1"/>
    </source>
</evidence>
<dbReference type="PANTHER" id="PTHR30195">
    <property type="entry name" value="TYPE I SITE-SPECIFIC DEOXYRIBONUCLEASE PROTEIN SUBUNIT M AND R"/>
    <property type="match status" value="1"/>
</dbReference>
<feature type="domain" description="Helicase ATP-binding" evidence="12">
    <location>
        <begin position="302"/>
        <end position="468"/>
    </location>
</feature>
<accession>A0ABT4S4L9</accession>
<evidence type="ECO:0000256" key="6">
    <source>
        <dbReference type="ARBA" id="ARBA00022747"/>
    </source>
</evidence>
<comment type="function">
    <text evidence="11">Subunit R is required for both nuclease and ATPase activities, but not for modification.</text>
</comment>
<keyword evidence="6 11" id="KW-0680">Restriction system</keyword>
<organism evidence="13 14">
    <name type="scientific">Nonomuraea corallina</name>
    <dbReference type="NCBI Taxonomy" id="2989783"/>
    <lineage>
        <taxon>Bacteria</taxon>
        <taxon>Bacillati</taxon>
        <taxon>Actinomycetota</taxon>
        <taxon>Actinomycetes</taxon>
        <taxon>Streptosporangiales</taxon>
        <taxon>Streptosporangiaceae</taxon>
        <taxon>Nonomuraea</taxon>
    </lineage>
</organism>